<sequence>MTTTKRFYLNCPYAEKDDAEDLGAKWDQKAR</sequence>
<dbReference type="Pfam" id="PF18974">
    <property type="entry name" value="DUF5710"/>
    <property type="match status" value="1"/>
</dbReference>
<protein>
    <recommendedName>
        <fullName evidence="1">DUF5710 domain-containing protein</fullName>
    </recommendedName>
</protein>
<feature type="non-terminal residue" evidence="2">
    <location>
        <position position="31"/>
    </location>
</feature>
<feature type="domain" description="DUF5710" evidence="1">
    <location>
        <begin position="6"/>
        <end position="31"/>
    </location>
</feature>
<dbReference type="EMBL" id="UINC01182814">
    <property type="protein sequence ID" value="SVD93240.1"/>
    <property type="molecule type" value="Genomic_DNA"/>
</dbReference>
<name>A0A382ZD83_9ZZZZ</name>
<evidence type="ECO:0000313" key="2">
    <source>
        <dbReference type="EMBL" id="SVD93240.1"/>
    </source>
</evidence>
<dbReference type="AlphaFoldDB" id="A0A382ZD83"/>
<evidence type="ECO:0000259" key="1">
    <source>
        <dbReference type="Pfam" id="PF18974"/>
    </source>
</evidence>
<proteinExistence type="predicted"/>
<dbReference type="InterPro" id="IPR043764">
    <property type="entry name" value="DUF5710"/>
</dbReference>
<gene>
    <name evidence="2" type="ORF">METZ01_LOCUS446094</name>
</gene>
<accession>A0A382ZD83</accession>
<organism evidence="2">
    <name type="scientific">marine metagenome</name>
    <dbReference type="NCBI Taxonomy" id="408172"/>
    <lineage>
        <taxon>unclassified sequences</taxon>
        <taxon>metagenomes</taxon>
        <taxon>ecological metagenomes</taxon>
    </lineage>
</organism>
<reference evidence="2" key="1">
    <citation type="submission" date="2018-05" db="EMBL/GenBank/DDBJ databases">
        <authorList>
            <person name="Lanie J.A."/>
            <person name="Ng W.-L."/>
            <person name="Kazmierczak K.M."/>
            <person name="Andrzejewski T.M."/>
            <person name="Davidsen T.M."/>
            <person name="Wayne K.J."/>
            <person name="Tettelin H."/>
            <person name="Glass J.I."/>
            <person name="Rusch D."/>
            <person name="Podicherti R."/>
            <person name="Tsui H.-C.T."/>
            <person name="Winkler M.E."/>
        </authorList>
    </citation>
    <scope>NUCLEOTIDE SEQUENCE</scope>
</reference>